<gene>
    <name evidence="3" type="ORF">WN944_021848</name>
</gene>
<keyword evidence="4" id="KW-1185">Reference proteome</keyword>
<name>A0AAP0N237_9ROSI</name>
<dbReference type="Gene3D" id="3.40.50.300">
    <property type="entry name" value="P-loop containing nucleotide triphosphate hydrolases"/>
    <property type="match status" value="1"/>
</dbReference>
<evidence type="ECO:0000256" key="1">
    <source>
        <dbReference type="ARBA" id="ARBA00022821"/>
    </source>
</evidence>
<accession>A0AAP0N237</accession>
<organism evidence="3 4">
    <name type="scientific">Citrus x changshan-huyou</name>
    <dbReference type="NCBI Taxonomy" id="2935761"/>
    <lineage>
        <taxon>Eukaryota</taxon>
        <taxon>Viridiplantae</taxon>
        <taxon>Streptophyta</taxon>
        <taxon>Embryophyta</taxon>
        <taxon>Tracheophyta</taxon>
        <taxon>Spermatophyta</taxon>
        <taxon>Magnoliopsida</taxon>
        <taxon>eudicotyledons</taxon>
        <taxon>Gunneridae</taxon>
        <taxon>Pentapetalae</taxon>
        <taxon>rosids</taxon>
        <taxon>malvids</taxon>
        <taxon>Sapindales</taxon>
        <taxon>Rutaceae</taxon>
        <taxon>Aurantioideae</taxon>
        <taxon>Citrus</taxon>
    </lineage>
</organism>
<reference evidence="3 4" key="1">
    <citation type="submission" date="2024-05" db="EMBL/GenBank/DDBJ databases">
        <title>Haplotype-resolved chromosome-level genome assembly of Huyou (Citrus changshanensis).</title>
        <authorList>
            <person name="Miao C."/>
            <person name="Chen W."/>
            <person name="Wu Y."/>
            <person name="Wang L."/>
            <person name="Zhao S."/>
            <person name="Grierson D."/>
            <person name="Xu C."/>
            <person name="Chen K."/>
        </authorList>
    </citation>
    <scope>NUCLEOTIDE SEQUENCE [LARGE SCALE GENOMIC DNA]</scope>
    <source>
        <strain evidence="3">01-14</strain>
        <tissue evidence="3">Leaf</tissue>
    </source>
</reference>
<evidence type="ECO:0000259" key="2">
    <source>
        <dbReference type="Pfam" id="PF00931"/>
    </source>
</evidence>
<keyword evidence="1" id="KW-0611">Plant defense</keyword>
<dbReference type="SUPFAM" id="SSF52540">
    <property type="entry name" value="P-loop containing nucleoside triphosphate hydrolases"/>
    <property type="match status" value="1"/>
</dbReference>
<sequence length="308" mass="35188">MRTRKVRSYLSSCRLLFLRRDVALKLKNLSQTLDGSGLKSSDPADTGEIEQERPMISVVDSSQVLVRDEEKNRLLNLLLCESSEKQTTLPIISIVGMDGSGKTTLSRQVFDIDAVKTHFSKRIWVSASYPEIRIARAILESLKDGVSSDLVEIDTVLQQISHYIQGNRNSKIAELPESLCELYNLETMELSWCISLKRLPQRMGQLINLWHLVNDGTSLSYMPKGIERLTCLRTLNEFIATVNGHACKMYCERYVYHWKILSFNSFTVSSFNLEVLIRVQFKFQSKNGDCIEVREGAKGNDKMLWMGY</sequence>
<feature type="domain" description="NB-ARC" evidence="2">
    <location>
        <begin position="69"/>
        <end position="167"/>
    </location>
</feature>
<dbReference type="InterPro" id="IPR002182">
    <property type="entry name" value="NB-ARC"/>
</dbReference>
<protein>
    <recommendedName>
        <fullName evidence="2">NB-ARC domain-containing protein</fullName>
    </recommendedName>
</protein>
<dbReference type="SUPFAM" id="SSF52058">
    <property type="entry name" value="L domain-like"/>
    <property type="match status" value="1"/>
</dbReference>
<dbReference type="AlphaFoldDB" id="A0AAP0N237"/>
<dbReference type="PANTHER" id="PTHR36766:SF45">
    <property type="entry name" value="NB-ARC DOMAIN-CONTAINING PROTEIN"/>
    <property type="match status" value="1"/>
</dbReference>
<evidence type="ECO:0000313" key="4">
    <source>
        <dbReference type="Proteomes" id="UP001428341"/>
    </source>
</evidence>
<dbReference type="EMBL" id="JBCGBO010000001">
    <property type="protein sequence ID" value="KAK9228891.1"/>
    <property type="molecule type" value="Genomic_DNA"/>
</dbReference>
<dbReference type="InterPro" id="IPR027417">
    <property type="entry name" value="P-loop_NTPase"/>
</dbReference>
<dbReference type="GO" id="GO:0006952">
    <property type="term" value="P:defense response"/>
    <property type="evidence" value="ECO:0007669"/>
    <property type="project" value="UniProtKB-KW"/>
</dbReference>
<proteinExistence type="predicted"/>
<dbReference type="Proteomes" id="UP001428341">
    <property type="component" value="Unassembled WGS sequence"/>
</dbReference>
<comment type="caution">
    <text evidence="3">The sequence shown here is derived from an EMBL/GenBank/DDBJ whole genome shotgun (WGS) entry which is preliminary data.</text>
</comment>
<dbReference type="PANTHER" id="PTHR36766">
    <property type="entry name" value="PLANT BROAD-SPECTRUM MILDEW RESISTANCE PROTEIN RPW8"/>
    <property type="match status" value="1"/>
</dbReference>
<evidence type="ECO:0000313" key="3">
    <source>
        <dbReference type="EMBL" id="KAK9228891.1"/>
    </source>
</evidence>
<dbReference type="Pfam" id="PF00931">
    <property type="entry name" value="NB-ARC"/>
    <property type="match status" value="1"/>
</dbReference>
<dbReference type="GO" id="GO:0043531">
    <property type="term" value="F:ADP binding"/>
    <property type="evidence" value="ECO:0007669"/>
    <property type="project" value="InterPro"/>
</dbReference>